<evidence type="ECO:0008006" key="5">
    <source>
        <dbReference type="Google" id="ProtNLM"/>
    </source>
</evidence>
<evidence type="ECO:0000313" key="4">
    <source>
        <dbReference type="Proteomes" id="UP000230423"/>
    </source>
</evidence>
<dbReference type="GO" id="GO:0006435">
    <property type="term" value="P:threonyl-tRNA aminoacylation"/>
    <property type="evidence" value="ECO:0007669"/>
    <property type="project" value="TreeGrafter"/>
</dbReference>
<feature type="region of interest" description="Disordered" evidence="2">
    <location>
        <begin position="1"/>
        <end position="25"/>
    </location>
</feature>
<dbReference type="PANTHER" id="PTHR11451:SF46">
    <property type="entry name" value="THREONINE--TRNA LIGASE"/>
    <property type="match status" value="1"/>
</dbReference>
<dbReference type="PANTHER" id="PTHR11451">
    <property type="entry name" value="THREONINE-TRNA LIGASE"/>
    <property type="match status" value="1"/>
</dbReference>
<protein>
    <recommendedName>
        <fullName evidence="5">Threonyl-tRNA synthetase</fullName>
    </recommendedName>
</protein>
<evidence type="ECO:0000256" key="2">
    <source>
        <dbReference type="SAM" id="MobiDB-lite"/>
    </source>
</evidence>
<dbReference type="Proteomes" id="UP000230423">
    <property type="component" value="Unassembled WGS sequence"/>
</dbReference>
<keyword evidence="1" id="KW-0648">Protein biosynthesis</keyword>
<dbReference type="GO" id="GO:0004829">
    <property type="term" value="F:threonine-tRNA ligase activity"/>
    <property type="evidence" value="ECO:0007669"/>
    <property type="project" value="TreeGrafter"/>
</dbReference>
<dbReference type="GO" id="GO:0005739">
    <property type="term" value="C:mitochondrion"/>
    <property type="evidence" value="ECO:0007669"/>
    <property type="project" value="TreeGrafter"/>
</dbReference>
<reference evidence="3 4" key="1">
    <citation type="submission" date="2015-09" db="EMBL/GenBank/DDBJ databases">
        <title>Draft genome of the parasitic nematode Teladorsagia circumcincta isolate WARC Sus (inbred).</title>
        <authorList>
            <person name="Mitreva M."/>
        </authorList>
    </citation>
    <scope>NUCLEOTIDE SEQUENCE [LARGE SCALE GENOMIC DNA]</scope>
    <source>
        <strain evidence="3 4">S</strain>
    </source>
</reference>
<dbReference type="Gene3D" id="3.30.930.10">
    <property type="entry name" value="Bira Bifunctional Protein, Domain 2"/>
    <property type="match status" value="1"/>
</dbReference>
<dbReference type="EMBL" id="KZ353330">
    <property type="protein sequence ID" value="PIO61601.1"/>
    <property type="molecule type" value="Genomic_DNA"/>
</dbReference>
<organism evidence="3 4">
    <name type="scientific">Teladorsagia circumcincta</name>
    <name type="common">Brown stomach worm</name>
    <name type="synonym">Ostertagia circumcincta</name>
    <dbReference type="NCBI Taxonomy" id="45464"/>
    <lineage>
        <taxon>Eukaryota</taxon>
        <taxon>Metazoa</taxon>
        <taxon>Ecdysozoa</taxon>
        <taxon>Nematoda</taxon>
        <taxon>Chromadorea</taxon>
        <taxon>Rhabditida</taxon>
        <taxon>Rhabditina</taxon>
        <taxon>Rhabditomorpha</taxon>
        <taxon>Strongyloidea</taxon>
        <taxon>Trichostrongylidae</taxon>
        <taxon>Teladorsagia</taxon>
    </lineage>
</organism>
<accession>A0A2G9TUB2</accession>
<dbReference type="InterPro" id="IPR045864">
    <property type="entry name" value="aa-tRNA-synth_II/BPL/LPL"/>
</dbReference>
<evidence type="ECO:0000313" key="3">
    <source>
        <dbReference type="EMBL" id="PIO61601.1"/>
    </source>
</evidence>
<evidence type="ECO:0000256" key="1">
    <source>
        <dbReference type="ARBA" id="ARBA00022917"/>
    </source>
</evidence>
<proteinExistence type="predicted"/>
<feature type="non-terminal residue" evidence="3">
    <location>
        <position position="185"/>
    </location>
</feature>
<keyword evidence="4" id="KW-1185">Reference proteome</keyword>
<sequence>MVRTNRRRQSNCTEPEKNMQKTPSQRFYGLPYVNESGRPDWSLMQRMAVGHCQRLNRDEGFLFSDPAAPGSPYWGSRTTHAYNVLVKLIKSQYSKHGFCEDCDDERRHADRKSNGVANPLPLPYICRLMEDDSHIFCRPDQIVQEIKAWLDTIDFLSFFYGKVMKFDIEAELSTRSHDCCLGDVL</sequence>
<dbReference type="AlphaFoldDB" id="A0A2G9TUB2"/>
<dbReference type="OrthoDB" id="5423599at2759"/>
<gene>
    <name evidence="3" type="ORF">TELCIR_16870</name>
</gene>
<name>A0A2G9TUB2_TELCI</name>